<keyword evidence="3" id="KW-0472">Membrane</keyword>
<dbReference type="EMBL" id="QTUJ01000003">
    <property type="protein sequence ID" value="REF68717.1"/>
    <property type="molecule type" value="Genomic_DNA"/>
</dbReference>
<proteinExistence type="predicted"/>
<dbReference type="PANTHER" id="PTHR23526">
    <property type="entry name" value="INTEGRAL MEMBRANE TRANSPORT PROTEIN-RELATED"/>
    <property type="match status" value="1"/>
</dbReference>
<dbReference type="InterPro" id="IPR036259">
    <property type="entry name" value="MFS_trans_sf"/>
</dbReference>
<gene>
    <name evidence="4" type="ORF">BDD41_3786</name>
</gene>
<keyword evidence="2" id="KW-1133">Transmembrane helix</keyword>
<evidence type="ECO:0000256" key="1">
    <source>
        <dbReference type="ARBA" id="ARBA00022692"/>
    </source>
</evidence>
<sequence length="396" mass="41257">MTAMMDESLPPMASRQGGGPWGFLLTVFIGCMNNAPLMTARLILPMIAMQAGASPGFVGLIAAMFTALPIVFNVGFGRWVDRSGTLVPMVLASLLIGVASLLPILWGRPAMLLAMAGLIGCGTVFSHVATTRAVGEIGPPEQRTRNLGLLIAAYSVFQFVGPMVAGVTLEHYGKDWAVLSIGTFAVLALCGLMLPGHLFTCWTTLRDAAAARPRIRELVRVPSLMRWLAVSSVTSSVVTIFPFIVALHAAEIGMSASQAGLALGAFAIGTVVSRLLTGPISRHVRAHVAISAMLGVGAILYAALPAMAGFASFAALNAALGLVLGMSVPFVLSVIYSVAPPRRVNEAIGLSMTLTNVIQTLMPLGLGLLAARLGGAVMSWMLALLMLGAIGLSRKP</sequence>
<evidence type="ECO:0000313" key="4">
    <source>
        <dbReference type="EMBL" id="REF68717.1"/>
    </source>
</evidence>
<organism evidence="4 5">
    <name type="scientific">Paracoccus versutus</name>
    <name type="common">Thiobacillus versutus</name>
    <dbReference type="NCBI Taxonomy" id="34007"/>
    <lineage>
        <taxon>Bacteria</taxon>
        <taxon>Pseudomonadati</taxon>
        <taxon>Pseudomonadota</taxon>
        <taxon>Alphaproteobacteria</taxon>
        <taxon>Rhodobacterales</taxon>
        <taxon>Paracoccaceae</taxon>
        <taxon>Paracoccus</taxon>
    </lineage>
</organism>
<dbReference type="InterPro" id="IPR052528">
    <property type="entry name" value="Sugar_transport-like"/>
</dbReference>
<dbReference type="Proteomes" id="UP000256941">
    <property type="component" value="Unassembled WGS sequence"/>
</dbReference>
<accession>A0A3D9XDV4</accession>
<dbReference type="InterPro" id="IPR011701">
    <property type="entry name" value="MFS"/>
</dbReference>
<dbReference type="PANTHER" id="PTHR23526:SF4">
    <property type="entry name" value="INTEGRAL MEMBRANE TRANSPORT PROTEIN"/>
    <property type="match status" value="1"/>
</dbReference>
<dbReference type="Gene3D" id="1.20.1250.20">
    <property type="entry name" value="MFS general substrate transporter like domains"/>
    <property type="match status" value="1"/>
</dbReference>
<dbReference type="SUPFAM" id="SSF103473">
    <property type="entry name" value="MFS general substrate transporter"/>
    <property type="match status" value="1"/>
</dbReference>
<comment type="caution">
    <text evidence="4">The sequence shown here is derived from an EMBL/GenBank/DDBJ whole genome shotgun (WGS) entry which is preliminary data.</text>
</comment>
<accession>A0A369U1Z3</accession>
<dbReference type="InterPro" id="IPR020846">
    <property type="entry name" value="MFS_dom"/>
</dbReference>
<name>A0A369U1Z3_PARVE</name>
<dbReference type="AlphaFoldDB" id="A0A369U1Z3"/>
<dbReference type="Pfam" id="PF07690">
    <property type="entry name" value="MFS_1"/>
    <property type="match status" value="1"/>
</dbReference>
<reference evidence="4 5" key="1">
    <citation type="submission" date="2018-08" db="EMBL/GenBank/DDBJ databases">
        <title>Genomic Encyclopedia of Archaeal and Bacterial Type Strains, Phase II (KMG-II): from individual species to whole genera.</title>
        <authorList>
            <person name="Goeker M."/>
        </authorList>
    </citation>
    <scope>NUCLEOTIDE SEQUENCE [LARGE SCALE GENOMIC DNA]</scope>
    <source>
        <strain evidence="4 5">DSM 17099</strain>
    </source>
</reference>
<dbReference type="GO" id="GO:0022857">
    <property type="term" value="F:transmembrane transporter activity"/>
    <property type="evidence" value="ECO:0007669"/>
    <property type="project" value="InterPro"/>
</dbReference>
<evidence type="ECO:0000256" key="2">
    <source>
        <dbReference type="ARBA" id="ARBA00022989"/>
    </source>
</evidence>
<dbReference type="PROSITE" id="PS50850">
    <property type="entry name" value="MFS"/>
    <property type="match status" value="1"/>
</dbReference>
<dbReference type="RefSeq" id="WP_114536230.1">
    <property type="nucleotide sequence ID" value="NZ_QPML01000063.1"/>
</dbReference>
<evidence type="ECO:0000256" key="3">
    <source>
        <dbReference type="ARBA" id="ARBA00023136"/>
    </source>
</evidence>
<evidence type="ECO:0000313" key="5">
    <source>
        <dbReference type="Proteomes" id="UP000256941"/>
    </source>
</evidence>
<keyword evidence="1" id="KW-0812">Transmembrane</keyword>
<protein>
    <submittedName>
        <fullName evidence="4">Putative MFS family arabinose efflux permease</fullName>
    </submittedName>
</protein>